<name>A0AAV2VV19_9VIBR</name>
<reference evidence="1 2" key="1">
    <citation type="journal article" date="2013" name="ISME J.">
        <title>Comparative genomics of pathogenic lineages of Vibrio nigripulchritudo identifies virulence-associated traits.</title>
        <authorList>
            <person name="Goudenege D."/>
            <person name="Labreuche Y."/>
            <person name="Krin E."/>
            <person name="Ansquer D."/>
            <person name="Mangenot S."/>
            <person name="Calteau A."/>
            <person name="Medigue C."/>
            <person name="Mazel D."/>
            <person name="Polz M.F."/>
            <person name="Le Roux F."/>
        </authorList>
    </citation>
    <scope>NUCLEOTIDE SEQUENCE [LARGE SCALE GENOMIC DNA]</scope>
    <source>
        <strain evidence="1 2">SOn1</strain>
    </source>
</reference>
<sequence length="44" mass="5111">MVTKQVPQRKVIHYKLENRSNLLTNIANMLLMRIGLKVCGDAHY</sequence>
<comment type="caution">
    <text evidence="1">The sequence shown here is derived from an EMBL/GenBank/DDBJ whole genome shotgun (WGS) entry which is preliminary data.</text>
</comment>
<accession>A0AAV2VV19</accession>
<evidence type="ECO:0008006" key="3">
    <source>
        <dbReference type="Google" id="ProtNLM"/>
    </source>
</evidence>
<gene>
    <name evidence="1" type="ORF">VIBNISOn1_560071</name>
</gene>
<evidence type="ECO:0000313" key="1">
    <source>
        <dbReference type="EMBL" id="CCO48536.1"/>
    </source>
</evidence>
<dbReference type="EMBL" id="CAOF01000149">
    <property type="protein sequence ID" value="CCO48536.1"/>
    <property type="molecule type" value="Genomic_DNA"/>
</dbReference>
<dbReference type="Proteomes" id="UP000018211">
    <property type="component" value="Unassembled WGS sequence"/>
</dbReference>
<evidence type="ECO:0000313" key="2">
    <source>
        <dbReference type="Proteomes" id="UP000018211"/>
    </source>
</evidence>
<proteinExistence type="predicted"/>
<protein>
    <recommendedName>
        <fullName evidence="3">Transposase</fullName>
    </recommendedName>
</protein>
<dbReference type="AlphaFoldDB" id="A0AAV2VV19"/>
<organism evidence="1 2">
    <name type="scientific">Vibrio nigripulchritudo SOn1</name>
    <dbReference type="NCBI Taxonomy" id="1238450"/>
    <lineage>
        <taxon>Bacteria</taxon>
        <taxon>Pseudomonadati</taxon>
        <taxon>Pseudomonadota</taxon>
        <taxon>Gammaproteobacteria</taxon>
        <taxon>Vibrionales</taxon>
        <taxon>Vibrionaceae</taxon>
        <taxon>Vibrio</taxon>
    </lineage>
</organism>